<evidence type="ECO:0000256" key="1">
    <source>
        <dbReference type="SAM" id="Phobius"/>
    </source>
</evidence>
<feature type="transmembrane region" description="Helical" evidence="1">
    <location>
        <begin position="336"/>
        <end position="355"/>
    </location>
</feature>
<evidence type="ECO:0000313" key="2">
    <source>
        <dbReference type="EMBL" id="SFB85208.1"/>
    </source>
</evidence>
<keyword evidence="3" id="KW-1185">Reference proteome</keyword>
<name>A0A1I1EIF8_9BACT</name>
<evidence type="ECO:0008006" key="4">
    <source>
        <dbReference type="Google" id="ProtNLM"/>
    </source>
</evidence>
<dbReference type="STRING" id="927664.SAMN05421780_101760"/>
<feature type="transmembrane region" description="Helical" evidence="1">
    <location>
        <begin position="168"/>
        <end position="195"/>
    </location>
</feature>
<accession>A0A1I1EIF8</accession>
<keyword evidence="1" id="KW-0472">Membrane</keyword>
<feature type="transmembrane region" description="Helical" evidence="1">
    <location>
        <begin position="12"/>
        <end position="32"/>
    </location>
</feature>
<reference evidence="2 3" key="1">
    <citation type="submission" date="2016-10" db="EMBL/GenBank/DDBJ databases">
        <authorList>
            <person name="de Groot N.N."/>
        </authorList>
    </citation>
    <scope>NUCLEOTIDE SEQUENCE [LARGE SCALE GENOMIC DNA]</scope>
    <source>
        <strain evidence="2 3">DSM 6793</strain>
    </source>
</reference>
<feature type="transmembrane region" description="Helical" evidence="1">
    <location>
        <begin position="276"/>
        <end position="299"/>
    </location>
</feature>
<keyword evidence="1" id="KW-0812">Transmembrane</keyword>
<feature type="transmembrane region" description="Helical" evidence="1">
    <location>
        <begin position="201"/>
        <end position="231"/>
    </location>
</feature>
<dbReference type="EMBL" id="FOLE01000001">
    <property type="protein sequence ID" value="SFB85208.1"/>
    <property type="molecule type" value="Genomic_DNA"/>
</dbReference>
<organism evidence="2 3">
    <name type="scientific">Flexibacter flexilis DSM 6793</name>
    <dbReference type="NCBI Taxonomy" id="927664"/>
    <lineage>
        <taxon>Bacteria</taxon>
        <taxon>Pseudomonadati</taxon>
        <taxon>Bacteroidota</taxon>
        <taxon>Cytophagia</taxon>
        <taxon>Cytophagales</taxon>
        <taxon>Flexibacteraceae</taxon>
        <taxon>Flexibacter</taxon>
    </lineage>
</organism>
<dbReference type="OrthoDB" id="981402at2"/>
<feature type="transmembrane region" description="Helical" evidence="1">
    <location>
        <begin position="251"/>
        <end position="270"/>
    </location>
</feature>
<proteinExistence type="predicted"/>
<feature type="transmembrane region" description="Helical" evidence="1">
    <location>
        <begin position="118"/>
        <end position="147"/>
    </location>
</feature>
<sequence length="473" mass="54374">MLRFFRINVPDRIIVLFLLLLAIRLPLFITGTPHFAPELQWLLIGEKLSKGFLMYKDVWDNTAPFSAFLYMLLNYIAGKSVLALQILAFVVLFVQALLFNEMGVRQELYTERTFVPALVYGIGASFFYDCLSLSPMLLGITFLLLALSKIFRHIRYGIREDEIFLIGFYIGIAALFKLSLTVFVLFPMVVFLLYSGTSPRLYALLLLGFFITFAATFLIFLGFGAGSDFYYNYLATLFASYRSLLVGWREILPIAAVPLIFGTIALFKVVSSNKFINYQIVSQVAMIFWVVFSVIALWLDTGRSPFLYLIFLPALAFLLTHFFLLFKKKWQAELAFLVWSAATVFMLYIPTYKLFEAETWLPLRSFEVGETLPAQANQNKNILVLGYAPEYYVGNSLATPYLNYELSRRDLHDLEHYSSVLRVYNNFRKELPDIIVKAPQDPTLDLLFARMPVLAKQYQQTPADTNVYQRITQ</sequence>
<feature type="transmembrane region" description="Helical" evidence="1">
    <location>
        <begin position="306"/>
        <end position="324"/>
    </location>
</feature>
<dbReference type="RefSeq" id="WP_091507527.1">
    <property type="nucleotide sequence ID" value="NZ_FOLE01000001.1"/>
</dbReference>
<feature type="transmembrane region" description="Helical" evidence="1">
    <location>
        <begin position="80"/>
        <end position="98"/>
    </location>
</feature>
<dbReference type="Proteomes" id="UP000199514">
    <property type="component" value="Unassembled WGS sequence"/>
</dbReference>
<gene>
    <name evidence="2" type="ORF">SAMN05421780_101760</name>
</gene>
<protein>
    <recommendedName>
        <fullName evidence="4">Dolichyl-phosphate-mannose-protein mannosyltransferase</fullName>
    </recommendedName>
</protein>
<evidence type="ECO:0000313" key="3">
    <source>
        <dbReference type="Proteomes" id="UP000199514"/>
    </source>
</evidence>
<dbReference type="AlphaFoldDB" id="A0A1I1EIF8"/>
<keyword evidence="1" id="KW-1133">Transmembrane helix</keyword>